<name>A0A1H9EWN7_9EURY</name>
<protein>
    <submittedName>
        <fullName evidence="1">CRISPR-associated protein Csc2</fullName>
    </submittedName>
</protein>
<dbReference type="STRING" id="1186196.SAMN04489841_1406"/>
<dbReference type="Proteomes" id="UP000199114">
    <property type="component" value="Unassembled WGS sequence"/>
</dbReference>
<evidence type="ECO:0000313" key="1">
    <source>
        <dbReference type="EMBL" id="SEQ30176.1"/>
    </source>
</evidence>
<organism evidence="1 2">
    <name type="scientific">Natrinema salaciae</name>
    <dbReference type="NCBI Taxonomy" id="1186196"/>
    <lineage>
        <taxon>Archaea</taxon>
        <taxon>Methanobacteriati</taxon>
        <taxon>Methanobacteriota</taxon>
        <taxon>Stenosarchaea group</taxon>
        <taxon>Halobacteria</taxon>
        <taxon>Halobacteriales</taxon>
        <taxon>Natrialbaceae</taxon>
        <taxon>Natrinema</taxon>
    </lineage>
</organism>
<reference evidence="2" key="1">
    <citation type="submission" date="2016-10" db="EMBL/GenBank/DDBJ databases">
        <authorList>
            <person name="Varghese N."/>
            <person name="Submissions S."/>
        </authorList>
    </citation>
    <scope>NUCLEOTIDE SEQUENCE [LARGE SCALE GENOMIC DNA]</scope>
    <source>
        <strain evidence="2">DSM 25055</strain>
    </source>
</reference>
<dbReference type="OrthoDB" id="194146at2157"/>
<dbReference type="RefSeq" id="WP_090615442.1">
    <property type="nucleotide sequence ID" value="NZ_FOFD01000002.1"/>
</dbReference>
<dbReference type="InterPro" id="IPR017574">
    <property type="entry name" value="CRISPR-assoc_prot_Cas7/Csc2"/>
</dbReference>
<dbReference type="EMBL" id="FOFD01000002">
    <property type="protein sequence ID" value="SEQ30176.1"/>
    <property type="molecule type" value="Genomic_DNA"/>
</dbReference>
<dbReference type="AlphaFoldDB" id="A0A1H9EWN7"/>
<proteinExistence type="predicted"/>
<gene>
    <name evidence="1" type="ORF">SAMN04489841_1406</name>
</gene>
<sequence length="313" mass="35466">MTFTYPETGLVDSFEIYRTQKPSVTLIVERDITEPTLFRNSADDRAETQQFGDQLHAQVNGEKFTSKERLTGLDLLRSLDDEFVDDEYTYNEPATLEESINVGTLTYGLAGTGDQDFAIKSRVIEGYTYTTDEYDLMNKETRNAVYESGTMRTDENEQSEALFDYVKVQPGNSLVHFVTLEAATGPMLLYALHNVLNTGRYGARETRTGRNVRNSIRGVILGDHDTSLSTGELLMEYHEEDGVIEASIADYVQDVRRADWEVYGDFDGADNFPEWYEELEAVASRETDDADEILREEFDRLTEAAADVFADDD</sequence>
<dbReference type="NCBIfam" id="TIGR03157">
    <property type="entry name" value="cas_Csc2"/>
    <property type="match status" value="1"/>
</dbReference>
<accession>A0A1H9EWN7</accession>
<evidence type="ECO:0000313" key="2">
    <source>
        <dbReference type="Proteomes" id="UP000199114"/>
    </source>
</evidence>
<dbReference type="Pfam" id="PF18320">
    <property type="entry name" value="Csc2"/>
    <property type="match status" value="1"/>
</dbReference>
<keyword evidence="2" id="KW-1185">Reference proteome</keyword>